<dbReference type="PANTHER" id="PTHR35330">
    <property type="entry name" value="SIROHEME BIOSYNTHESIS PROTEIN MET8"/>
    <property type="match status" value="1"/>
</dbReference>
<dbReference type="Pfam" id="PF13241">
    <property type="entry name" value="NAD_binding_7"/>
    <property type="match status" value="1"/>
</dbReference>
<dbReference type="EMBL" id="JBHUMF010000031">
    <property type="protein sequence ID" value="MFD2682184.1"/>
    <property type="molecule type" value="Genomic_DNA"/>
</dbReference>
<reference evidence="8" key="1">
    <citation type="journal article" date="2019" name="Int. J. Syst. Evol. Microbiol.">
        <title>The Global Catalogue of Microorganisms (GCM) 10K type strain sequencing project: providing services to taxonomists for standard genome sequencing and annotation.</title>
        <authorList>
            <consortium name="The Broad Institute Genomics Platform"/>
            <consortium name="The Broad Institute Genome Sequencing Center for Infectious Disease"/>
            <person name="Wu L."/>
            <person name="Ma J."/>
        </authorList>
    </citation>
    <scope>NUCLEOTIDE SEQUENCE [LARGE SCALE GENOMIC DNA]</scope>
    <source>
        <strain evidence="8">KCTC 3913</strain>
    </source>
</reference>
<dbReference type="SUPFAM" id="SSF75615">
    <property type="entry name" value="Siroheme synthase middle domains-like"/>
    <property type="match status" value="1"/>
</dbReference>
<dbReference type="Gene3D" id="3.40.50.720">
    <property type="entry name" value="NAD(P)-binding Rossmann-like Domain"/>
    <property type="match status" value="1"/>
</dbReference>
<evidence type="ECO:0000256" key="6">
    <source>
        <dbReference type="ARBA" id="ARBA00047561"/>
    </source>
</evidence>
<comment type="caution">
    <text evidence="7">The sequence shown here is derived from an EMBL/GenBank/DDBJ whole genome shotgun (WGS) entry which is preliminary data.</text>
</comment>
<dbReference type="EC" id="1.3.1.76" evidence="2"/>
<evidence type="ECO:0000256" key="1">
    <source>
        <dbReference type="ARBA" id="ARBA00005010"/>
    </source>
</evidence>
<accession>A0ABW5RUP8</accession>
<sequence length="167" mass="18666">MIALNVSLKQKRVVVVGGGKIAERRVKKILHEEADLFVISPSATNELKYFADTGKLFWVKREFQSDDVKGAFLIIAATNDAELNKRIASLADNNQLTNIVSEFERGNVTFPASEKKGRLAISVTTNGGSPKIASELCENFINQVDEIFIEDLNNQYYQRKIKKSNSN</sequence>
<comment type="catalytic activity">
    <reaction evidence="6">
        <text>precorrin-2 + NAD(+) = sirohydrochlorin + NADH + 2 H(+)</text>
        <dbReference type="Rhea" id="RHEA:15613"/>
        <dbReference type="ChEBI" id="CHEBI:15378"/>
        <dbReference type="ChEBI" id="CHEBI:57540"/>
        <dbReference type="ChEBI" id="CHEBI:57945"/>
        <dbReference type="ChEBI" id="CHEBI:58351"/>
        <dbReference type="ChEBI" id="CHEBI:58827"/>
        <dbReference type="EC" id="1.3.1.76"/>
    </reaction>
</comment>
<dbReference type="PANTHER" id="PTHR35330:SF1">
    <property type="entry name" value="SIROHEME BIOSYNTHESIS PROTEIN MET8"/>
    <property type="match status" value="1"/>
</dbReference>
<keyword evidence="3" id="KW-0560">Oxidoreductase</keyword>
<evidence type="ECO:0000256" key="4">
    <source>
        <dbReference type="ARBA" id="ARBA00023027"/>
    </source>
</evidence>
<dbReference type="RefSeq" id="WP_377936887.1">
    <property type="nucleotide sequence ID" value="NZ_JBHUMF010000031.1"/>
</dbReference>
<evidence type="ECO:0000313" key="8">
    <source>
        <dbReference type="Proteomes" id="UP001597506"/>
    </source>
</evidence>
<dbReference type="Proteomes" id="UP001597506">
    <property type="component" value="Unassembled WGS sequence"/>
</dbReference>
<evidence type="ECO:0000313" key="7">
    <source>
        <dbReference type="EMBL" id="MFD2682184.1"/>
    </source>
</evidence>
<evidence type="ECO:0000256" key="5">
    <source>
        <dbReference type="ARBA" id="ARBA00023244"/>
    </source>
</evidence>
<name>A0ABW5RUP8_9BACI</name>
<keyword evidence="5" id="KW-0627">Porphyrin biosynthesis</keyword>
<evidence type="ECO:0000256" key="2">
    <source>
        <dbReference type="ARBA" id="ARBA00012400"/>
    </source>
</evidence>
<dbReference type="InterPro" id="IPR006367">
    <property type="entry name" value="Sirohaem_synthase_N"/>
</dbReference>
<protein>
    <recommendedName>
        <fullName evidence="2">precorrin-2 dehydrogenase</fullName>
        <ecNumber evidence="2">1.3.1.76</ecNumber>
    </recommendedName>
</protein>
<dbReference type="NCBIfam" id="TIGR01470">
    <property type="entry name" value="cysG_Nterm"/>
    <property type="match status" value="1"/>
</dbReference>
<comment type="pathway">
    <text evidence="1">Porphyrin-containing compound metabolism; siroheme biosynthesis; sirohydrochlorin from precorrin-2: step 1/1.</text>
</comment>
<dbReference type="SUPFAM" id="SSF51735">
    <property type="entry name" value="NAD(P)-binding Rossmann-fold domains"/>
    <property type="match status" value="1"/>
</dbReference>
<organism evidence="7 8">
    <name type="scientific">Bacillus seohaeanensis</name>
    <dbReference type="NCBI Taxonomy" id="284580"/>
    <lineage>
        <taxon>Bacteria</taxon>
        <taxon>Bacillati</taxon>
        <taxon>Bacillota</taxon>
        <taxon>Bacilli</taxon>
        <taxon>Bacillales</taxon>
        <taxon>Bacillaceae</taxon>
        <taxon>Bacillus</taxon>
    </lineage>
</organism>
<gene>
    <name evidence="7" type="ORF">ACFSUL_15700</name>
</gene>
<proteinExistence type="predicted"/>
<keyword evidence="4" id="KW-0520">NAD</keyword>
<dbReference type="InterPro" id="IPR028161">
    <property type="entry name" value="Met8-like"/>
</dbReference>
<evidence type="ECO:0000256" key="3">
    <source>
        <dbReference type="ARBA" id="ARBA00023002"/>
    </source>
</evidence>
<dbReference type="InterPro" id="IPR036291">
    <property type="entry name" value="NAD(P)-bd_dom_sf"/>
</dbReference>
<keyword evidence="8" id="KW-1185">Reference proteome</keyword>